<evidence type="ECO:0000259" key="1">
    <source>
        <dbReference type="Pfam" id="PF00534"/>
    </source>
</evidence>
<dbReference type="Gene3D" id="3.40.50.2000">
    <property type="entry name" value="Glycogen Phosphorylase B"/>
    <property type="match status" value="1"/>
</dbReference>
<organism evidence="2 3">
    <name type="scientific">Chryseobacterium defluvii</name>
    <dbReference type="NCBI Taxonomy" id="160396"/>
    <lineage>
        <taxon>Bacteria</taxon>
        <taxon>Pseudomonadati</taxon>
        <taxon>Bacteroidota</taxon>
        <taxon>Flavobacteriia</taxon>
        <taxon>Flavobacteriales</taxon>
        <taxon>Weeksellaceae</taxon>
        <taxon>Chryseobacterium group</taxon>
        <taxon>Chryseobacterium</taxon>
    </lineage>
</organism>
<gene>
    <name evidence="2" type="ORF">HNP38_002951</name>
</gene>
<keyword evidence="2" id="KW-0808">Transferase</keyword>
<evidence type="ECO:0000313" key="3">
    <source>
        <dbReference type="Proteomes" id="UP000592180"/>
    </source>
</evidence>
<feature type="domain" description="Glycosyl transferase family 1" evidence="1">
    <location>
        <begin position="154"/>
        <end position="286"/>
    </location>
</feature>
<dbReference type="Proteomes" id="UP000592180">
    <property type="component" value="Unassembled WGS sequence"/>
</dbReference>
<name>A0A840KG65_9FLAO</name>
<dbReference type="PANTHER" id="PTHR46656:SF3">
    <property type="entry name" value="PUTATIVE-RELATED"/>
    <property type="match status" value="1"/>
</dbReference>
<keyword evidence="3" id="KW-1185">Reference proteome</keyword>
<comment type="caution">
    <text evidence="2">The sequence shown here is derived from an EMBL/GenBank/DDBJ whole genome shotgun (WGS) entry which is preliminary data.</text>
</comment>
<dbReference type="Pfam" id="PF00534">
    <property type="entry name" value="Glycos_transf_1"/>
    <property type="match status" value="1"/>
</dbReference>
<proteinExistence type="predicted"/>
<dbReference type="AlphaFoldDB" id="A0A840KG65"/>
<evidence type="ECO:0000313" key="2">
    <source>
        <dbReference type="EMBL" id="MBB4807645.1"/>
    </source>
</evidence>
<dbReference type="InterPro" id="IPR001296">
    <property type="entry name" value="Glyco_trans_1"/>
</dbReference>
<dbReference type="PANTHER" id="PTHR46656">
    <property type="entry name" value="PUTATIVE-RELATED"/>
    <property type="match status" value="1"/>
</dbReference>
<dbReference type="RefSeq" id="WP_184190737.1">
    <property type="nucleotide sequence ID" value="NZ_JACHLE010000004.1"/>
</dbReference>
<sequence length="429" mass="48590">MNTQFGINISGYINKAFGLGVAVRANINAMKAAQIPFAVNDFNIKISENIGELATENSISRENPYPVNLVQINPDMLGEVFANVSPEYFKDKYNIAFWAWELENFPEASKPFLRFFNEIWVPSSFCSDAVSKVSSVPVIKIMHSIQIGNTPFTRKDFNLPEDKFIFMTMFDYHSSIDRKNPIGAIDAYEKAFGKNNADTLLLIKTSISKEFPAQKQRLTERIGDNQSIVLIEEILDQDKLYSLINCCDSFVSLHRSEGFGLTMAEAMYLGKPVIATAYSANTEFMNLNNSFPVKYDLIKTGNLYSGSTDKDIWADPDTDHAAELMSTIYNDKSLAGKIAKKGQDDVRNFLAPANIGEKINQRLKIIDQDILPNLSKSSSNEATLLQFEIKTLKEKLEKIRSLKPVQWKIKIKNLKNKLTGKDRKYFWED</sequence>
<dbReference type="SUPFAM" id="SSF53756">
    <property type="entry name" value="UDP-Glycosyltransferase/glycogen phosphorylase"/>
    <property type="match status" value="1"/>
</dbReference>
<accession>A0A840KG65</accession>
<dbReference type="CDD" id="cd01635">
    <property type="entry name" value="Glycosyltransferase_GTB-type"/>
    <property type="match status" value="1"/>
</dbReference>
<dbReference type="GO" id="GO:0016757">
    <property type="term" value="F:glycosyltransferase activity"/>
    <property type="evidence" value="ECO:0007669"/>
    <property type="project" value="InterPro"/>
</dbReference>
<protein>
    <submittedName>
        <fullName evidence="2">Glycosyltransferase involved in cell wall biosynthesis</fullName>
    </submittedName>
</protein>
<reference evidence="2 3" key="1">
    <citation type="submission" date="2020-08" db="EMBL/GenBank/DDBJ databases">
        <title>Functional genomics of gut bacteria from endangered species of beetles.</title>
        <authorList>
            <person name="Carlos-Shanley C."/>
        </authorList>
    </citation>
    <scope>NUCLEOTIDE SEQUENCE [LARGE SCALE GENOMIC DNA]</scope>
    <source>
        <strain evidence="2 3">S00151</strain>
    </source>
</reference>
<dbReference type="EMBL" id="JACHLE010000004">
    <property type="protein sequence ID" value="MBB4807645.1"/>
    <property type="molecule type" value="Genomic_DNA"/>
</dbReference>